<dbReference type="Pfam" id="PF05690">
    <property type="entry name" value="ThiG"/>
    <property type="match status" value="1"/>
</dbReference>
<comment type="subunit">
    <text evidence="12 13">Homotetramer. Forms heterodimers with either ThiH or ThiS.</text>
</comment>
<accession>A0AB39HGV2</accession>
<dbReference type="FunFam" id="3.20.20.70:FF:000049">
    <property type="entry name" value="Thiazole synthase"/>
    <property type="match status" value="1"/>
</dbReference>
<dbReference type="RefSeq" id="WP_306102428.1">
    <property type="nucleotide sequence ID" value="NZ_CP162601.1"/>
</dbReference>
<evidence type="ECO:0000256" key="4">
    <source>
        <dbReference type="ARBA" id="ARBA00011960"/>
    </source>
</evidence>
<dbReference type="HAMAP" id="MF_00443">
    <property type="entry name" value="ThiG"/>
    <property type="match status" value="1"/>
</dbReference>
<evidence type="ECO:0000256" key="2">
    <source>
        <dbReference type="ARBA" id="ARBA00004496"/>
    </source>
</evidence>
<evidence type="ECO:0000259" key="14">
    <source>
        <dbReference type="Pfam" id="PF05690"/>
    </source>
</evidence>
<feature type="binding site" evidence="13">
    <location>
        <position position="177"/>
    </location>
    <ligand>
        <name>1-deoxy-D-xylulose 5-phosphate</name>
        <dbReference type="ChEBI" id="CHEBI:57792"/>
    </ligand>
</feature>
<dbReference type="GO" id="GO:0005737">
    <property type="term" value="C:cytoplasm"/>
    <property type="evidence" value="ECO:0007669"/>
    <property type="project" value="UniProtKB-SubCell"/>
</dbReference>
<keyword evidence="6 13" id="KW-0963">Cytoplasm</keyword>
<comment type="pathway">
    <text evidence="3 13">Cofactor biosynthesis; thiamine diphosphate biosynthesis.</text>
</comment>
<name>A0AB39HGV2_9VIBR</name>
<evidence type="ECO:0000256" key="1">
    <source>
        <dbReference type="ARBA" id="ARBA00002834"/>
    </source>
</evidence>
<dbReference type="EMBL" id="CP162601">
    <property type="protein sequence ID" value="XDK26398.1"/>
    <property type="molecule type" value="Genomic_DNA"/>
</dbReference>
<dbReference type="CDD" id="cd04728">
    <property type="entry name" value="ThiG"/>
    <property type="match status" value="1"/>
</dbReference>
<dbReference type="InterPro" id="IPR033983">
    <property type="entry name" value="Thiazole_synthase_ThiG"/>
</dbReference>
<feature type="active site" description="Schiff-base intermediate with DXP" evidence="13">
    <location>
        <position position="116"/>
    </location>
</feature>
<reference evidence="15" key="1">
    <citation type="submission" date="2024-07" db="EMBL/GenBank/DDBJ databases">
        <title>Genome Analysis of a Potential Novel Vibrio Species Secreting pH- and Thermo-stable Alginate Lyase and its Application in Producing Alginate Oligosaccharides.</title>
        <authorList>
            <person name="Huang H."/>
            <person name="Bao K."/>
        </authorList>
    </citation>
    <scope>NUCLEOTIDE SEQUENCE</scope>
    <source>
        <strain evidence="15">HB236076</strain>
    </source>
</reference>
<gene>
    <name evidence="13" type="primary">thiG</name>
    <name evidence="15" type="ORF">AB0763_12955</name>
</gene>
<evidence type="ECO:0000256" key="3">
    <source>
        <dbReference type="ARBA" id="ARBA00004948"/>
    </source>
</evidence>
<dbReference type="KEGG" id="vih:AB0763_12955"/>
<keyword evidence="9 13" id="KW-0704">Schiff base</keyword>
<organism evidence="15">
    <name type="scientific">Vibrio sp. HB236076</name>
    <dbReference type="NCBI Taxonomy" id="3232307"/>
    <lineage>
        <taxon>Bacteria</taxon>
        <taxon>Pseudomonadati</taxon>
        <taxon>Pseudomonadota</taxon>
        <taxon>Gammaproteobacteria</taxon>
        <taxon>Vibrionales</taxon>
        <taxon>Vibrionaceae</taxon>
        <taxon>Vibrio</taxon>
    </lineage>
</organism>
<evidence type="ECO:0000256" key="6">
    <source>
        <dbReference type="ARBA" id="ARBA00022490"/>
    </source>
</evidence>
<dbReference type="InterPro" id="IPR013785">
    <property type="entry name" value="Aldolase_TIM"/>
</dbReference>
<feature type="binding site" evidence="13">
    <location>
        <begin position="203"/>
        <end position="204"/>
    </location>
    <ligand>
        <name>1-deoxy-D-xylulose 5-phosphate</name>
        <dbReference type="ChEBI" id="CHEBI:57792"/>
    </ligand>
</feature>
<proteinExistence type="inferred from homology"/>
<evidence type="ECO:0000256" key="11">
    <source>
        <dbReference type="ARBA" id="ARBA00060826"/>
    </source>
</evidence>
<dbReference type="PANTHER" id="PTHR34266">
    <property type="entry name" value="THIAZOLE SYNTHASE"/>
    <property type="match status" value="1"/>
</dbReference>
<evidence type="ECO:0000256" key="12">
    <source>
        <dbReference type="ARBA" id="ARBA00062692"/>
    </source>
</evidence>
<keyword evidence="7 13" id="KW-0808">Transferase</keyword>
<comment type="function">
    <text evidence="1 13">Catalyzes the rearrangement of 1-deoxy-D-xylulose 5-phosphate (DXP) to produce the thiazole phosphate moiety of thiamine. Sulfur is provided by the thiocarboxylate moiety of the carrier protein ThiS. In vitro, sulfur can be provided by H(2)S.</text>
</comment>
<evidence type="ECO:0000256" key="9">
    <source>
        <dbReference type="ARBA" id="ARBA00023270"/>
    </source>
</evidence>
<dbReference type="InterPro" id="IPR008867">
    <property type="entry name" value="ThiG"/>
</dbReference>
<evidence type="ECO:0000256" key="7">
    <source>
        <dbReference type="ARBA" id="ARBA00022679"/>
    </source>
</evidence>
<protein>
    <recommendedName>
        <fullName evidence="5 13">Thiazole synthase</fullName>
        <ecNumber evidence="4 13">2.8.1.10</ecNumber>
    </recommendedName>
</protein>
<evidence type="ECO:0000256" key="5">
    <source>
        <dbReference type="ARBA" id="ARBA00019753"/>
    </source>
</evidence>
<comment type="catalytic activity">
    <reaction evidence="10 13">
        <text>[ThiS sulfur-carrier protein]-C-terminal-Gly-aminoethanethioate + 2-iminoacetate + 1-deoxy-D-xylulose 5-phosphate = [ThiS sulfur-carrier protein]-C-terminal Gly-Gly + 2-[(2R,5Z)-2-carboxy-4-methylthiazol-5(2H)-ylidene]ethyl phosphate + 2 H2O + H(+)</text>
        <dbReference type="Rhea" id="RHEA:26297"/>
        <dbReference type="Rhea" id="RHEA-COMP:12909"/>
        <dbReference type="Rhea" id="RHEA-COMP:19908"/>
        <dbReference type="ChEBI" id="CHEBI:15377"/>
        <dbReference type="ChEBI" id="CHEBI:15378"/>
        <dbReference type="ChEBI" id="CHEBI:57792"/>
        <dbReference type="ChEBI" id="CHEBI:62899"/>
        <dbReference type="ChEBI" id="CHEBI:77846"/>
        <dbReference type="ChEBI" id="CHEBI:90778"/>
        <dbReference type="ChEBI" id="CHEBI:232372"/>
        <dbReference type="EC" id="2.8.1.10"/>
    </reaction>
</comment>
<evidence type="ECO:0000313" key="15">
    <source>
        <dbReference type="EMBL" id="XDK26398.1"/>
    </source>
</evidence>
<comment type="similarity">
    <text evidence="11 13">Belongs to the ThiG family.</text>
</comment>
<comment type="subcellular location">
    <subcellularLocation>
        <location evidence="2 13">Cytoplasm</location>
    </subcellularLocation>
</comment>
<feature type="domain" description="Thiazole synthase ThiG" evidence="14">
    <location>
        <begin position="23"/>
        <end position="268"/>
    </location>
</feature>
<keyword evidence="8 13" id="KW-0784">Thiamine biosynthesis</keyword>
<evidence type="ECO:0000256" key="8">
    <source>
        <dbReference type="ARBA" id="ARBA00022977"/>
    </source>
</evidence>
<evidence type="ECO:0000256" key="13">
    <source>
        <dbReference type="HAMAP-Rule" id="MF_00443"/>
    </source>
</evidence>
<dbReference type="AlphaFoldDB" id="A0AB39HGV2"/>
<evidence type="ECO:0000256" key="10">
    <source>
        <dbReference type="ARBA" id="ARBA00049897"/>
    </source>
</evidence>
<sequence>MDTTTTQSQSGFRHLQQHRDGLTIADRTFTSRLFTGTGKFSSQQAMMAALSSSESQLVTMALKRVDLHNPHDDILAPIVASDHLSLLPNTSGAKDAREAVFAAELTREALQTPWVKLEIHPDPRYLLPDPIETLKAAEILVKKGFTVLPYCPADPVLCKRLEQVGCAAVMPLGSPIGSNQGLQTRSLLEIIIEQAQVPVVVDAGIGSPSDAALAMEIGADAVLVNTAIATASDPQAMGYAFKLAVESGRLAYLSGLATQNMTAQASSPLTGFLNSGGE</sequence>
<dbReference type="GO" id="GO:1990107">
    <property type="term" value="F:thiazole synthase activity"/>
    <property type="evidence" value="ECO:0007669"/>
    <property type="project" value="UniProtKB-EC"/>
</dbReference>
<dbReference type="PANTHER" id="PTHR34266:SF2">
    <property type="entry name" value="THIAZOLE SYNTHASE"/>
    <property type="match status" value="1"/>
</dbReference>
<feature type="binding site" evidence="13">
    <location>
        <begin position="225"/>
        <end position="226"/>
    </location>
    <ligand>
        <name>1-deoxy-D-xylulose 5-phosphate</name>
        <dbReference type="ChEBI" id="CHEBI:57792"/>
    </ligand>
</feature>
<dbReference type="SUPFAM" id="SSF110399">
    <property type="entry name" value="ThiG-like"/>
    <property type="match status" value="1"/>
</dbReference>
<dbReference type="EC" id="2.8.1.10" evidence="4 13"/>
<dbReference type="GO" id="GO:0009229">
    <property type="term" value="P:thiamine diphosphate biosynthetic process"/>
    <property type="evidence" value="ECO:0007669"/>
    <property type="project" value="UniProtKB-UniRule"/>
</dbReference>
<dbReference type="Gene3D" id="3.20.20.70">
    <property type="entry name" value="Aldolase class I"/>
    <property type="match status" value="1"/>
</dbReference>